<evidence type="ECO:0000313" key="2">
    <source>
        <dbReference type="EMBL" id="NDV86612.1"/>
    </source>
</evidence>
<keyword evidence="3" id="KW-1185">Reference proteome</keyword>
<dbReference type="RefSeq" id="WP_163043369.1">
    <property type="nucleotide sequence ID" value="NZ_JAAAMJ010000004.1"/>
</dbReference>
<reference evidence="2 3" key="1">
    <citation type="submission" date="2020-01" db="EMBL/GenBank/DDBJ databases">
        <title>Genomes of bacteria type strains.</title>
        <authorList>
            <person name="Chen J."/>
            <person name="Zhu S."/>
            <person name="Chen J."/>
        </authorList>
    </citation>
    <scope>NUCLEOTIDE SEQUENCE [LARGE SCALE GENOMIC DNA]</scope>
    <source>
        <strain evidence="2 3">KCTC 52919</strain>
    </source>
</reference>
<protein>
    <recommendedName>
        <fullName evidence="4">DUF3551 domain-containing protein</fullName>
    </recommendedName>
</protein>
<sequence>MVTRLTVTTVLIALFGIAFSTLAQNATIRPGSAFASIAGADCKYSTGIVCPIERETPPTPSRANF</sequence>
<feature type="signal peptide" evidence="1">
    <location>
        <begin position="1"/>
        <end position="23"/>
    </location>
</feature>
<proteinExistence type="predicted"/>
<organism evidence="2 3">
    <name type="scientific">Aurantimonas aggregata</name>
    <dbReference type="NCBI Taxonomy" id="2047720"/>
    <lineage>
        <taxon>Bacteria</taxon>
        <taxon>Pseudomonadati</taxon>
        <taxon>Pseudomonadota</taxon>
        <taxon>Alphaproteobacteria</taxon>
        <taxon>Hyphomicrobiales</taxon>
        <taxon>Aurantimonadaceae</taxon>
        <taxon>Aurantimonas</taxon>
    </lineage>
</organism>
<dbReference type="AlphaFoldDB" id="A0A6L9MG69"/>
<evidence type="ECO:0000313" key="3">
    <source>
        <dbReference type="Proteomes" id="UP000476332"/>
    </source>
</evidence>
<dbReference type="Proteomes" id="UP000476332">
    <property type="component" value="Unassembled WGS sequence"/>
</dbReference>
<comment type="caution">
    <text evidence="2">The sequence shown here is derived from an EMBL/GenBank/DDBJ whole genome shotgun (WGS) entry which is preliminary data.</text>
</comment>
<name>A0A6L9MG69_9HYPH</name>
<evidence type="ECO:0008006" key="4">
    <source>
        <dbReference type="Google" id="ProtNLM"/>
    </source>
</evidence>
<gene>
    <name evidence="2" type="ORF">GTW51_07855</name>
</gene>
<accession>A0A6L9MG69</accession>
<keyword evidence="1" id="KW-0732">Signal</keyword>
<feature type="chain" id="PRO_5026742962" description="DUF3551 domain-containing protein" evidence="1">
    <location>
        <begin position="24"/>
        <end position="65"/>
    </location>
</feature>
<evidence type="ECO:0000256" key="1">
    <source>
        <dbReference type="SAM" id="SignalP"/>
    </source>
</evidence>
<dbReference type="EMBL" id="JAAAMJ010000004">
    <property type="protein sequence ID" value="NDV86612.1"/>
    <property type="molecule type" value="Genomic_DNA"/>
</dbReference>